<name>A0A7X2V4Z1_9BACI</name>
<dbReference type="AlphaFoldDB" id="A0A7X2V4Z1"/>
<keyword evidence="1" id="KW-0808">Transferase</keyword>
<dbReference type="EMBL" id="WMIB01000012">
    <property type="protein sequence ID" value="MTH54282.1"/>
    <property type="molecule type" value="Genomic_DNA"/>
</dbReference>
<evidence type="ECO:0000313" key="1">
    <source>
        <dbReference type="EMBL" id="MTH54282.1"/>
    </source>
</evidence>
<reference evidence="1 2" key="1">
    <citation type="journal article" date="2017" name="Int. J. Syst. Evol. Microbiol.">
        <title>Bacillus mangrovi sp. nov., isolated from a sediment sample from a mangrove forest.</title>
        <authorList>
            <person name="Gupta V."/>
            <person name="Singh P.K."/>
            <person name="Korpole S."/>
            <person name="Tanuku N.R.S."/>
            <person name="Pinnaka A.K."/>
        </authorList>
    </citation>
    <scope>NUCLEOTIDE SEQUENCE [LARGE SCALE GENOMIC DNA]</scope>
    <source>
        <strain evidence="1 2">KCTC 33872</strain>
    </source>
</reference>
<dbReference type="GO" id="GO:0032259">
    <property type="term" value="P:methylation"/>
    <property type="evidence" value="ECO:0007669"/>
    <property type="project" value="UniProtKB-KW"/>
</dbReference>
<sequence length="204" mass="24410">MKEAYYDHIMNVKTGRNQKEILQAVHYHYHRYEPTPYRALEALYETYKLDKQDRVVDFGSGKGRIIFYTHYLFGCTVTGIEMNKGLFEGALDNLERYGKKTKRSRETIHFENILAEEYPLHPEDNRFYFFNPFSIQIFITIVNSILLSIEKSPREVELVLYYPSEEYILYLENQTAFELTEEVLVPELYDANPSERFMIYRISY</sequence>
<dbReference type="Proteomes" id="UP000434639">
    <property type="component" value="Unassembled WGS sequence"/>
</dbReference>
<accession>A0A7X2V4Z1</accession>
<dbReference type="Gene3D" id="3.40.50.150">
    <property type="entry name" value="Vaccinia Virus protein VP39"/>
    <property type="match status" value="1"/>
</dbReference>
<proteinExistence type="predicted"/>
<protein>
    <submittedName>
        <fullName evidence="1">SAM-dependent methyltransferase</fullName>
    </submittedName>
</protein>
<comment type="caution">
    <text evidence="1">The sequence shown here is derived from an EMBL/GenBank/DDBJ whole genome shotgun (WGS) entry which is preliminary data.</text>
</comment>
<evidence type="ECO:0000313" key="2">
    <source>
        <dbReference type="Proteomes" id="UP000434639"/>
    </source>
</evidence>
<dbReference type="OrthoDB" id="9780095at2"/>
<organism evidence="1 2">
    <name type="scientific">Metabacillus mangrovi</name>
    <dbReference type="NCBI Taxonomy" id="1491830"/>
    <lineage>
        <taxon>Bacteria</taxon>
        <taxon>Bacillati</taxon>
        <taxon>Bacillota</taxon>
        <taxon>Bacilli</taxon>
        <taxon>Bacillales</taxon>
        <taxon>Bacillaceae</taxon>
        <taxon>Metabacillus</taxon>
    </lineage>
</organism>
<dbReference type="GO" id="GO:0008168">
    <property type="term" value="F:methyltransferase activity"/>
    <property type="evidence" value="ECO:0007669"/>
    <property type="project" value="UniProtKB-KW"/>
</dbReference>
<keyword evidence="2" id="KW-1185">Reference proteome</keyword>
<keyword evidence="1" id="KW-0489">Methyltransferase</keyword>
<dbReference type="RefSeq" id="WP_155112793.1">
    <property type="nucleotide sequence ID" value="NZ_WMIB01000012.1"/>
</dbReference>
<gene>
    <name evidence="1" type="ORF">GKZ89_12795</name>
</gene>
<dbReference type="InterPro" id="IPR029063">
    <property type="entry name" value="SAM-dependent_MTases_sf"/>
</dbReference>
<dbReference type="SUPFAM" id="SSF53335">
    <property type="entry name" value="S-adenosyl-L-methionine-dependent methyltransferases"/>
    <property type="match status" value="1"/>
</dbReference>